<name>A0ABT8L6Z0_9BACT</name>
<dbReference type="InterPro" id="IPR000600">
    <property type="entry name" value="ROK"/>
</dbReference>
<comment type="similarity">
    <text evidence="1">Belongs to the ROK (NagC/XylR) family.</text>
</comment>
<evidence type="ECO:0000313" key="2">
    <source>
        <dbReference type="EMBL" id="MDN5213523.1"/>
    </source>
</evidence>
<organism evidence="2 3">
    <name type="scientific">Agaribacillus aureus</name>
    <dbReference type="NCBI Taxonomy" id="3051825"/>
    <lineage>
        <taxon>Bacteria</taxon>
        <taxon>Pseudomonadati</taxon>
        <taxon>Bacteroidota</taxon>
        <taxon>Cytophagia</taxon>
        <taxon>Cytophagales</taxon>
        <taxon>Splendidivirgaceae</taxon>
        <taxon>Agaribacillus</taxon>
    </lineage>
</organism>
<accession>A0ABT8L6Z0</accession>
<reference evidence="2" key="1">
    <citation type="submission" date="2023-06" db="EMBL/GenBank/DDBJ databases">
        <title>Genomic of Agaribacillus aureum.</title>
        <authorList>
            <person name="Wang G."/>
        </authorList>
    </citation>
    <scope>NUCLEOTIDE SEQUENCE</scope>
    <source>
        <strain evidence="2">BMA12</strain>
    </source>
</reference>
<dbReference type="InterPro" id="IPR043129">
    <property type="entry name" value="ATPase_NBD"/>
</dbReference>
<dbReference type="Gene3D" id="3.30.420.40">
    <property type="match status" value="2"/>
</dbReference>
<dbReference type="CDD" id="cd23763">
    <property type="entry name" value="ASKHA_ATPase_ROK"/>
    <property type="match status" value="1"/>
</dbReference>
<dbReference type="SUPFAM" id="SSF53067">
    <property type="entry name" value="Actin-like ATPase domain"/>
    <property type="match status" value="1"/>
</dbReference>
<dbReference type="PANTHER" id="PTHR18964">
    <property type="entry name" value="ROK (REPRESSOR, ORF, KINASE) FAMILY"/>
    <property type="match status" value="1"/>
</dbReference>
<evidence type="ECO:0000256" key="1">
    <source>
        <dbReference type="ARBA" id="ARBA00006479"/>
    </source>
</evidence>
<dbReference type="Proteomes" id="UP001172083">
    <property type="component" value="Unassembled WGS sequence"/>
</dbReference>
<gene>
    <name evidence="2" type="ORF">QQ020_15740</name>
</gene>
<protein>
    <submittedName>
        <fullName evidence="2">ROK family protein</fullName>
    </submittedName>
</protein>
<dbReference type="PANTHER" id="PTHR18964:SF149">
    <property type="entry name" value="BIFUNCTIONAL UDP-N-ACETYLGLUCOSAMINE 2-EPIMERASE_N-ACETYLMANNOSAMINE KINASE"/>
    <property type="match status" value="1"/>
</dbReference>
<keyword evidence="3" id="KW-1185">Reference proteome</keyword>
<sequence length="284" mass="31151">MNHKSIVGVDLGGTNVRAGLIIDNQIVKIESCSISSSKPEAYVLEEVIATIDKIFERDVAGIGVGVPSVVDTERGIVYDVQNIPSWKEVHLKQKLEDYFKVPVYINNDANCFAIGERYFGHGSDYKNIVGLISGTGLAAGIIINGKLYDGYNCGAGEFGMIPYKDHNYEYYCSGQYFAKEHQIPGDKLFQMASDGEPEALDIFKAYGANLGNAIKTILYSVDPEIIILGGSVSKAYSFFEDTLAEKLESFAYTPVVDRLTIRVSETPHIAVLGAAALYFDKRDN</sequence>
<evidence type="ECO:0000313" key="3">
    <source>
        <dbReference type="Proteomes" id="UP001172083"/>
    </source>
</evidence>
<dbReference type="EMBL" id="JAUJEB010000003">
    <property type="protein sequence ID" value="MDN5213523.1"/>
    <property type="molecule type" value="Genomic_DNA"/>
</dbReference>
<comment type="caution">
    <text evidence="2">The sequence shown here is derived from an EMBL/GenBank/DDBJ whole genome shotgun (WGS) entry which is preliminary data.</text>
</comment>
<dbReference type="Pfam" id="PF00480">
    <property type="entry name" value="ROK"/>
    <property type="match status" value="1"/>
</dbReference>
<proteinExistence type="inferred from homology"/>
<dbReference type="RefSeq" id="WP_346758861.1">
    <property type="nucleotide sequence ID" value="NZ_JAUJEB010000003.1"/>
</dbReference>